<evidence type="ECO:0000256" key="3">
    <source>
        <dbReference type="SAM" id="Phobius"/>
    </source>
</evidence>
<evidence type="ECO:0000313" key="5">
    <source>
        <dbReference type="Proteomes" id="UP001603857"/>
    </source>
</evidence>
<keyword evidence="5" id="KW-1185">Reference proteome</keyword>
<organism evidence="4 5">
    <name type="scientific">Flemingia macrophylla</name>
    <dbReference type="NCBI Taxonomy" id="520843"/>
    <lineage>
        <taxon>Eukaryota</taxon>
        <taxon>Viridiplantae</taxon>
        <taxon>Streptophyta</taxon>
        <taxon>Embryophyta</taxon>
        <taxon>Tracheophyta</taxon>
        <taxon>Spermatophyta</taxon>
        <taxon>Magnoliopsida</taxon>
        <taxon>eudicotyledons</taxon>
        <taxon>Gunneridae</taxon>
        <taxon>Pentapetalae</taxon>
        <taxon>rosids</taxon>
        <taxon>fabids</taxon>
        <taxon>Fabales</taxon>
        <taxon>Fabaceae</taxon>
        <taxon>Papilionoideae</taxon>
        <taxon>50 kb inversion clade</taxon>
        <taxon>NPAAA clade</taxon>
        <taxon>indigoferoid/millettioid clade</taxon>
        <taxon>Phaseoleae</taxon>
        <taxon>Flemingia</taxon>
    </lineage>
</organism>
<dbReference type="PANTHER" id="PTHR31415">
    <property type="entry name" value="OS05G0367900 PROTEIN"/>
    <property type="match status" value="1"/>
</dbReference>
<reference evidence="4 5" key="1">
    <citation type="submission" date="2024-08" db="EMBL/GenBank/DDBJ databases">
        <title>Insights into the chromosomal genome structure of Flemingia macrophylla.</title>
        <authorList>
            <person name="Ding Y."/>
            <person name="Zhao Y."/>
            <person name="Bi W."/>
            <person name="Wu M."/>
            <person name="Zhao G."/>
            <person name="Gong Y."/>
            <person name="Li W."/>
            <person name="Zhang P."/>
        </authorList>
    </citation>
    <scope>NUCLEOTIDE SEQUENCE [LARGE SCALE GENOMIC DNA]</scope>
    <source>
        <strain evidence="4">DYQJB</strain>
        <tissue evidence="4">Leaf</tissue>
    </source>
</reference>
<evidence type="ECO:0000256" key="2">
    <source>
        <dbReference type="ARBA" id="ARBA00023136"/>
    </source>
</evidence>
<name>A0ABD1LWT8_9FABA</name>
<keyword evidence="3" id="KW-0812">Transmembrane</keyword>
<feature type="transmembrane region" description="Helical" evidence="3">
    <location>
        <begin position="12"/>
        <end position="30"/>
    </location>
</feature>
<dbReference type="EMBL" id="JBGMDY010000007">
    <property type="protein sequence ID" value="KAL2327974.1"/>
    <property type="molecule type" value="Genomic_DNA"/>
</dbReference>
<keyword evidence="2 3" id="KW-0472">Membrane</keyword>
<comment type="subcellular location">
    <subcellularLocation>
        <location evidence="1">Membrane</location>
    </subcellularLocation>
</comment>
<evidence type="ECO:0000256" key="1">
    <source>
        <dbReference type="ARBA" id="ARBA00004370"/>
    </source>
</evidence>
<proteinExistence type="predicted"/>
<evidence type="ECO:0008006" key="6">
    <source>
        <dbReference type="Google" id="ProtNLM"/>
    </source>
</evidence>
<comment type="caution">
    <text evidence="4">The sequence shown here is derived from an EMBL/GenBank/DDBJ whole genome shotgun (WGS) entry which is preliminary data.</text>
</comment>
<dbReference type="Proteomes" id="UP001603857">
    <property type="component" value="Unassembled WGS sequence"/>
</dbReference>
<dbReference type="PANTHER" id="PTHR31415:SF52">
    <property type="entry name" value="LATE EMBRYOGENESIS ABUNDANT (LEA) HYDROXYPROLINE-RICH GLYCOPROTEIN FAMILY-RELATED"/>
    <property type="match status" value="1"/>
</dbReference>
<keyword evidence="3" id="KW-1133">Transmembrane helix</keyword>
<sequence length="213" mass="23439">MAPEKNNCCRRCLGTLISLGLSALFLWLILRTQPPKCSLQSLSLNNVPSHPHPNDTVSFHLALRNNNKDKGLNYHHLRLSFALFLDNATTRPLAAAALPDFYQGRGRTAHRWGSASVARGGARRQVNGSVFVRVQVEMRVSYKVWLGFYVKRQRLVAGNNVEVDARSGEKVATGEVRLGDVPPRLGSRAAQARSCCAAFVGVFVSGLFFTAFT</sequence>
<dbReference type="GO" id="GO:0016020">
    <property type="term" value="C:membrane"/>
    <property type="evidence" value="ECO:0007669"/>
    <property type="project" value="UniProtKB-SubCell"/>
</dbReference>
<gene>
    <name evidence="4" type="ORF">Fmac_021401</name>
</gene>
<dbReference type="InterPro" id="IPR044839">
    <property type="entry name" value="NDR1-like"/>
</dbReference>
<protein>
    <recommendedName>
        <fullName evidence="6">Late embryogenesis abundant protein LEA-2 subgroup domain-containing protein</fullName>
    </recommendedName>
</protein>
<accession>A0ABD1LWT8</accession>
<dbReference type="AlphaFoldDB" id="A0ABD1LWT8"/>
<evidence type="ECO:0000313" key="4">
    <source>
        <dbReference type="EMBL" id="KAL2327974.1"/>
    </source>
</evidence>